<evidence type="ECO:0000313" key="2">
    <source>
        <dbReference type="EMBL" id="MFC5498667.1"/>
    </source>
</evidence>
<evidence type="ECO:0000313" key="3">
    <source>
        <dbReference type="Proteomes" id="UP001596037"/>
    </source>
</evidence>
<evidence type="ECO:0008006" key="4">
    <source>
        <dbReference type="Google" id="ProtNLM"/>
    </source>
</evidence>
<dbReference type="PROSITE" id="PS51257">
    <property type="entry name" value="PROKAR_LIPOPROTEIN"/>
    <property type="match status" value="1"/>
</dbReference>
<sequence>MHNRQLVSALVLLACGVAASPAQASVETGPSGFLVRHEVAIAATPAVVYDTLVSRVGAWWNLQRTYSQDSASLSIMAGGVERMAPAVDGMLAEQLQRLRLLPETGGPAPR</sequence>
<gene>
    <name evidence="2" type="ORF">ACFPOE_14060</name>
</gene>
<comment type="caution">
    <text evidence="2">The sequence shown here is derived from an EMBL/GenBank/DDBJ whole genome shotgun (WGS) entry which is preliminary data.</text>
</comment>
<reference evidence="3" key="1">
    <citation type="journal article" date="2019" name="Int. J. Syst. Evol. Microbiol.">
        <title>The Global Catalogue of Microorganisms (GCM) 10K type strain sequencing project: providing services to taxonomists for standard genome sequencing and annotation.</title>
        <authorList>
            <consortium name="The Broad Institute Genomics Platform"/>
            <consortium name="The Broad Institute Genome Sequencing Center for Infectious Disease"/>
            <person name="Wu L."/>
            <person name="Ma J."/>
        </authorList>
    </citation>
    <scope>NUCLEOTIDE SEQUENCE [LARGE SCALE GENOMIC DNA]</scope>
    <source>
        <strain evidence="3">CCUG 57401</strain>
    </source>
</reference>
<protein>
    <recommendedName>
        <fullName evidence="4">FAD:protein FMN transferase</fullName>
    </recommendedName>
</protein>
<name>A0ABW0NHA2_9BURK</name>
<dbReference type="Proteomes" id="UP001596037">
    <property type="component" value="Unassembled WGS sequence"/>
</dbReference>
<dbReference type="RefSeq" id="WP_376850753.1">
    <property type="nucleotide sequence ID" value="NZ_JBHSMF010000009.1"/>
</dbReference>
<proteinExistence type="predicted"/>
<feature type="chain" id="PRO_5046046152" description="FAD:protein FMN transferase" evidence="1">
    <location>
        <begin position="25"/>
        <end position="110"/>
    </location>
</feature>
<dbReference type="EMBL" id="JBHSMF010000009">
    <property type="protein sequence ID" value="MFC5498667.1"/>
    <property type="molecule type" value="Genomic_DNA"/>
</dbReference>
<keyword evidence="1" id="KW-0732">Signal</keyword>
<evidence type="ECO:0000256" key="1">
    <source>
        <dbReference type="SAM" id="SignalP"/>
    </source>
</evidence>
<organism evidence="2 3">
    <name type="scientific">Caenimonas terrae</name>
    <dbReference type="NCBI Taxonomy" id="696074"/>
    <lineage>
        <taxon>Bacteria</taxon>
        <taxon>Pseudomonadati</taxon>
        <taxon>Pseudomonadota</taxon>
        <taxon>Betaproteobacteria</taxon>
        <taxon>Burkholderiales</taxon>
        <taxon>Comamonadaceae</taxon>
        <taxon>Caenimonas</taxon>
    </lineage>
</organism>
<feature type="signal peptide" evidence="1">
    <location>
        <begin position="1"/>
        <end position="24"/>
    </location>
</feature>
<accession>A0ABW0NHA2</accession>
<keyword evidence="3" id="KW-1185">Reference proteome</keyword>